<name>A0A834MIV9_RHYFE</name>
<sequence length="103" mass="11541">MYLTRSNIDDPLDYSRHVITDGYAVRSTKGTFGLRPSYSVTGRNGKTPRLKFRWRPILGRACEVNILLRIAKSSSGVLVKLFVQFVSRTVNVVIISVAARAQI</sequence>
<dbReference type="EMBL" id="JAACXV010000328">
    <property type="protein sequence ID" value="KAF7279959.1"/>
    <property type="molecule type" value="Genomic_DNA"/>
</dbReference>
<protein>
    <submittedName>
        <fullName evidence="1">Uncharacterized protein</fullName>
    </submittedName>
</protein>
<proteinExistence type="predicted"/>
<gene>
    <name evidence="1" type="ORF">GWI33_006525</name>
</gene>
<evidence type="ECO:0000313" key="1">
    <source>
        <dbReference type="EMBL" id="KAF7279959.1"/>
    </source>
</evidence>
<comment type="caution">
    <text evidence="1">The sequence shown here is derived from an EMBL/GenBank/DDBJ whole genome shotgun (WGS) entry which is preliminary data.</text>
</comment>
<evidence type="ECO:0000313" key="2">
    <source>
        <dbReference type="Proteomes" id="UP000625711"/>
    </source>
</evidence>
<dbReference type="AlphaFoldDB" id="A0A834MIV9"/>
<keyword evidence="2" id="KW-1185">Reference proteome</keyword>
<accession>A0A834MIV9</accession>
<organism evidence="1 2">
    <name type="scientific">Rhynchophorus ferrugineus</name>
    <name type="common">Red palm weevil</name>
    <name type="synonym">Curculio ferrugineus</name>
    <dbReference type="NCBI Taxonomy" id="354439"/>
    <lineage>
        <taxon>Eukaryota</taxon>
        <taxon>Metazoa</taxon>
        <taxon>Ecdysozoa</taxon>
        <taxon>Arthropoda</taxon>
        <taxon>Hexapoda</taxon>
        <taxon>Insecta</taxon>
        <taxon>Pterygota</taxon>
        <taxon>Neoptera</taxon>
        <taxon>Endopterygota</taxon>
        <taxon>Coleoptera</taxon>
        <taxon>Polyphaga</taxon>
        <taxon>Cucujiformia</taxon>
        <taxon>Curculionidae</taxon>
        <taxon>Dryophthorinae</taxon>
        <taxon>Rhynchophorus</taxon>
    </lineage>
</organism>
<reference evidence="1" key="1">
    <citation type="submission" date="2020-08" db="EMBL/GenBank/DDBJ databases">
        <title>Genome sequencing and assembly of the red palm weevil Rhynchophorus ferrugineus.</title>
        <authorList>
            <person name="Dias G.B."/>
            <person name="Bergman C.M."/>
            <person name="Manee M."/>
        </authorList>
    </citation>
    <scope>NUCLEOTIDE SEQUENCE</scope>
    <source>
        <strain evidence="1">AA-2017</strain>
        <tissue evidence="1">Whole larva</tissue>
    </source>
</reference>
<dbReference type="Proteomes" id="UP000625711">
    <property type="component" value="Unassembled WGS sequence"/>
</dbReference>